<proteinExistence type="inferred from homology"/>
<keyword evidence="3" id="KW-1003">Cell membrane</keyword>
<evidence type="ECO:0000256" key="6">
    <source>
        <dbReference type="ARBA" id="ARBA00022989"/>
    </source>
</evidence>
<protein>
    <submittedName>
        <fullName evidence="11">TRAP transporter small permease</fullName>
    </submittedName>
</protein>
<comment type="caution">
    <text evidence="11">The sequence shown here is derived from an EMBL/GenBank/DDBJ whole genome shotgun (WGS) entry which is preliminary data.</text>
</comment>
<evidence type="ECO:0000256" key="9">
    <source>
        <dbReference type="SAM" id="Phobius"/>
    </source>
</evidence>
<evidence type="ECO:0000256" key="2">
    <source>
        <dbReference type="ARBA" id="ARBA00022448"/>
    </source>
</evidence>
<evidence type="ECO:0000256" key="1">
    <source>
        <dbReference type="ARBA" id="ARBA00004429"/>
    </source>
</evidence>
<keyword evidence="4" id="KW-0997">Cell inner membrane</keyword>
<comment type="subcellular location">
    <subcellularLocation>
        <location evidence="1">Cell inner membrane</location>
        <topology evidence="1">Multi-pass membrane protein</topology>
    </subcellularLocation>
</comment>
<evidence type="ECO:0000256" key="4">
    <source>
        <dbReference type="ARBA" id="ARBA00022519"/>
    </source>
</evidence>
<evidence type="ECO:0000256" key="8">
    <source>
        <dbReference type="ARBA" id="ARBA00038436"/>
    </source>
</evidence>
<sequence>MYKKFEDVLVKGETGFVCIGLMLLIVTVFAAAVLRFFGIDMSWSTDLAQLAFAWVSFIGADLAMRKDRHMGVDMLTNRLPAKIQNALRLAIYCLILAFLLAGVYYGISLCVINPDRKYNTLYISYSFATASCPIGCALMSLTAVKRIVECVRRFMSNDYSYFEKKEVEA</sequence>
<dbReference type="Pfam" id="PF04290">
    <property type="entry name" value="DctQ"/>
    <property type="match status" value="1"/>
</dbReference>
<keyword evidence="5 9" id="KW-0812">Transmembrane</keyword>
<feature type="transmembrane region" description="Helical" evidence="9">
    <location>
        <begin position="122"/>
        <end position="144"/>
    </location>
</feature>
<evidence type="ECO:0000256" key="3">
    <source>
        <dbReference type="ARBA" id="ARBA00022475"/>
    </source>
</evidence>
<name>A0A3E4Q2D5_9FIRM</name>
<gene>
    <name evidence="11" type="ORF">DXC93_01340</name>
</gene>
<dbReference type="InterPro" id="IPR007387">
    <property type="entry name" value="TRAP_DctQ"/>
</dbReference>
<evidence type="ECO:0000256" key="7">
    <source>
        <dbReference type="ARBA" id="ARBA00023136"/>
    </source>
</evidence>
<feature type="domain" description="Tripartite ATP-independent periplasmic transporters DctQ component" evidence="10">
    <location>
        <begin position="24"/>
        <end position="152"/>
    </location>
</feature>
<dbReference type="InterPro" id="IPR055348">
    <property type="entry name" value="DctQ"/>
</dbReference>
<organism evidence="11 12">
    <name type="scientific">Dorea formicigenerans</name>
    <dbReference type="NCBI Taxonomy" id="39486"/>
    <lineage>
        <taxon>Bacteria</taxon>
        <taxon>Bacillati</taxon>
        <taxon>Bacillota</taxon>
        <taxon>Clostridia</taxon>
        <taxon>Lachnospirales</taxon>
        <taxon>Lachnospiraceae</taxon>
        <taxon>Dorea</taxon>
    </lineage>
</organism>
<dbReference type="AlphaFoldDB" id="A0A3E4Q2D5"/>
<feature type="transmembrane region" description="Helical" evidence="9">
    <location>
        <begin position="12"/>
        <end position="35"/>
    </location>
</feature>
<keyword evidence="6 9" id="KW-1133">Transmembrane helix</keyword>
<evidence type="ECO:0000313" key="12">
    <source>
        <dbReference type="Proteomes" id="UP000261324"/>
    </source>
</evidence>
<dbReference type="PANTHER" id="PTHR35011">
    <property type="entry name" value="2,3-DIKETO-L-GULONATE TRAP TRANSPORTER SMALL PERMEASE PROTEIN YIAM"/>
    <property type="match status" value="1"/>
</dbReference>
<feature type="transmembrane region" description="Helical" evidence="9">
    <location>
        <begin position="85"/>
        <end position="107"/>
    </location>
</feature>
<feature type="transmembrane region" description="Helical" evidence="9">
    <location>
        <begin position="47"/>
        <end position="64"/>
    </location>
</feature>
<evidence type="ECO:0000259" key="10">
    <source>
        <dbReference type="Pfam" id="PF04290"/>
    </source>
</evidence>
<dbReference type="PANTHER" id="PTHR35011:SF11">
    <property type="entry name" value="TRAP TRANSPORTER SMALL PERMEASE PROTEIN"/>
    <property type="match status" value="1"/>
</dbReference>
<dbReference type="RefSeq" id="WP_117658630.1">
    <property type="nucleotide sequence ID" value="NZ_QSRA01000001.1"/>
</dbReference>
<dbReference type="GO" id="GO:0015740">
    <property type="term" value="P:C4-dicarboxylate transport"/>
    <property type="evidence" value="ECO:0007669"/>
    <property type="project" value="TreeGrafter"/>
</dbReference>
<accession>A0A3E4Q2D5</accession>
<keyword evidence="2" id="KW-0813">Transport</keyword>
<dbReference type="EMBL" id="QSRA01000001">
    <property type="protein sequence ID" value="RGK86499.1"/>
    <property type="molecule type" value="Genomic_DNA"/>
</dbReference>
<dbReference type="GO" id="GO:0022857">
    <property type="term" value="F:transmembrane transporter activity"/>
    <property type="evidence" value="ECO:0007669"/>
    <property type="project" value="TreeGrafter"/>
</dbReference>
<reference evidence="11 12" key="1">
    <citation type="submission" date="2018-08" db="EMBL/GenBank/DDBJ databases">
        <title>A genome reference for cultivated species of the human gut microbiota.</title>
        <authorList>
            <person name="Zou Y."/>
            <person name="Xue W."/>
            <person name="Luo G."/>
        </authorList>
    </citation>
    <scope>NUCLEOTIDE SEQUENCE [LARGE SCALE GENOMIC DNA]</scope>
    <source>
        <strain evidence="11 12">TF09-3</strain>
    </source>
</reference>
<evidence type="ECO:0000256" key="5">
    <source>
        <dbReference type="ARBA" id="ARBA00022692"/>
    </source>
</evidence>
<dbReference type="Proteomes" id="UP000261324">
    <property type="component" value="Unassembled WGS sequence"/>
</dbReference>
<comment type="similarity">
    <text evidence="8">Belongs to the TRAP transporter small permease family.</text>
</comment>
<evidence type="ECO:0000313" key="11">
    <source>
        <dbReference type="EMBL" id="RGK86499.1"/>
    </source>
</evidence>
<keyword evidence="7 9" id="KW-0472">Membrane</keyword>
<dbReference type="GO" id="GO:0005886">
    <property type="term" value="C:plasma membrane"/>
    <property type="evidence" value="ECO:0007669"/>
    <property type="project" value="UniProtKB-SubCell"/>
</dbReference>